<dbReference type="AlphaFoldDB" id="A0A221T3F8"/>
<keyword evidence="1" id="KW-0614">Plasmid</keyword>
<dbReference type="Proteomes" id="UP000259030">
    <property type="component" value="Plasmid pDFI3"/>
</dbReference>
<protein>
    <submittedName>
        <fullName evidence="1">Uncharacterized protein</fullName>
    </submittedName>
</protein>
<evidence type="ECO:0000313" key="2">
    <source>
        <dbReference type="Proteomes" id="UP000259030"/>
    </source>
</evidence>
<dbReference type="KEGG" id="dfc:DFI_19825"/>
<dbReference type="EMBL" id="CP021084">
    <property type="protein sequence ID" value="ASN83449.1"/>
    <property type="molecule type" value="Genomic_DNA"/>
</dbReference>
<evidence type="ECO:0000313" key="1">
    <source>
        <dbReference type="EMBL" id="ASN83449.1"/>
    </source>
</evidence>
<accession>A0A221T3F8</accession>
<gene>
    <name evidence="1" type="ORF">DFI_19825</name>
</gene>
<keyword evidence="2" id="KW-1185">Reference proteome</keyword>
<proteinExistence type="predicted"/>
<organism evidence="1 2">
    <name type="scientific">Deinococcus ficus</name>
    <dbReference type="NCBI Taxonomy" id="317577"/>
    <lineage>
        <taxon>Bacteria</taxon>
        <taxon>Thermotogati</taxon>
        <taxon>Deinococcota</taxon>
        <taxon>Deinococci</taxon>
        <taxon>Deinococcales</taxon>
        <taxon>Deinococcaceae</taxon>
        <taxon>Deinococcus</taxon>
    </lineage>
</organism>
<name>A0A221T3F8_9DEIO</name>
<sequence>MMDVTEAGGKRIETLSGSAVTTFDREGRAVAYVRSDEAGKPISETRYRFQDGRLVERTDKFGGKTTKISFAYVNGVLTAGTTTNSQNQLVEATRYEAFPNGFAATTTTGGAVVKKEYFLQDSEGRMIRSEQTTPKEWSIKTWTYAGAVLRGRTTADPVYVTKTTITPTEERYESTFLSDTSVYVTKKEQPDRYGNPTVLRMFQEARGALKSNLKEVSVAYETLEYFN</sequence>
<reference evidence="1 2" key="1">
    <citation type="submission" date="2017-05" db="EMBL/GenBank/DDBJ databases">
        <title>The complete genome sequence of Deinococcus ficus isolated from the rhizosphere of the Ficus religiosa L. in Taiwan.</title>
        <authorList>
            <person name="Wu K.-M."/>
            <person name="Liao T.-L."/>
            <person name="Liu Y.-M."/>
            <person name="Young C.-C."/>
            <person name="Tsai S.-F."/>
        </authorList>
    </citation>
    <scope>NUCLEOTIDE SEQUENCE [LARGE SCALE GENOMIC DNA]</scope>
    <source>
        <strain evidence="1 2">CC-FR2-10</strain>
        <plasmid evidence="2">pdfi3</plasmid>
    </source>
</reference>
<geneLocation type="plasmid" evidence="2">
    <name>pdfi3</name>
</geneLocation>